<dbReference type="Gene3D" id="3.90.70.10">
    <property type="entry name" value="Cysteine proteinases"/>
    <property type="match status" value="1"/>
</dbReference>
<gene>
    <name evidence="1" type="ORF">METZ01_LOCUS230827</name>
</gene>
<name>A0A382GTU9_9ZZZZ</name>
<organism evidence="1">
    <name type="scientific">marine metagenome</name>
    <dbReference type="NCBI Taxonomy" id="408172"/>
    <lineage>
        <taxon>unclassified sequences</taxon>
        <taxon>metagenomes</taxon>
        <taxon>ecological metagenomes</taxon>
    </lineage>
</organism>
<dbReference type="InterPro" id="IPR038765">
    <property type="entry name" value="Papain-like_cys_pep_sf"/>
</dbReference>
<dbReference type="AlphaFoldDB" id="A0A382GTU9"/>
<sequence>DCVSHSTRNAIDITRSVEIDVKGDREEFVARGATEGIYQSRGHRGQGMTCSGATRYVHQNGGILIRKNYGDVDLSEYDSTLGAKHRIPNNIYTTEAKKHQVQTVSNVRTVEEARDALANGYALSVCSGYGFSSRRDSNGIAARGKGWSHAMSWIAADDTRERKNETLFLVQNSWGMWNNGPKVHDQPDGSFWIREKDARGMLSGGGAWVFSNVHGFPARKVNWTLDEVF</sequence>
<evidence type="ECO:0000313" key="1">
    <source>
        <dbReference type="EMBL" id="SVB77973.1"/>
    </source>
</evidence>
<reference evidence="1" key="1">
    <citation type="submission" date="2018-05" db="EMBL/GenBank/DDBJ databases">
        <authorList>
            <person name="Lanie J.A."/>
            <person name="Ng W.-L."/>
            <person name="Kazmierczak K.M."/>
            <person name="Andrzejewski T.M."/>
            <person name="Davidsen T.M."/>
            <person name="Wayne K.J."/>
            <person name="Tettelin H."/>
            <person name="Glass J.I."/>
            <person name="Rusch D."/>
            <person name="Podicherti R."/>
            <person name="Tsui H.-C.T."/>
            <person name="Winkler M.E."/>
        </authorList>
    </citation>
    <scope>NUCLEOTIDE SEQUENCE</scope>
</reference>
<protein>
    <recommendedName>
        <fullName evidence="2">Peptidase C1A papain C-terminal domain-containing protein</fullName>
    </recommendedName>
</protein>
<accession>A0A382GTU9</accession>
<dbReference type="EMBL" id="UINC01057137">
    <property type="protein sequence ID" value="SVB77973.1"/>
    <property type="molecule type" value="Genomic_DNA"/>
</dbReference>
<evidence type="ECO:0008006" key="2">
    <source>
        <dbReference type="Google" id="ProtNLM"/>
    </source>
</evidence>
<proteinExistence type="predicted"/>
<feature type="non-terminal residue" evidence="1">
    <location>
        <position position="1"/>
    </location>
</feature>
<dbReference type="SUPFAM" id="SSF54001">
    <property type="entry name" value="Cysteine proteinases"/>
    <property type="match status" value="1"/>
</dbReference>